<reference evidence="4" key="1">
    <citation type="journal article" date="2020" name="Stud. Mycol.">
        <title>101 Dothideomycetes genomes: A test case for predicting lifestyles and emergence of pathogens.</title>
        <authorList>
            <person name="Haridas S."/>
            <person name="Albert R."/>
            <person name="Binder M."/>
            <person name="Bloem J."/>
            <person name="LaButti K."/>
            <person name="Salamov A."/>
            <person name="Andreopoulos B."/>
            <person name="Baker S."/>
            <person name="Barry K."/>
            <person name="Bills G."/>
            <person name="Bluhm B."/>
            <person name="Cannon C."/>
            <person name="Castanera R."/>
            <person name="Culley D."/>
            <person name="Daum C."/>
            <person name="Ezra D."/>
            <person name="Gonzalez J."/>
            <person name="Henrissat B."/>
            <person name="Kuo A."/>
            <person name="Liang C."/>
            <person name="Lipzen A."/>
            <person name="Lutzoni F."/>
            <person name="Magnuson J."/>
            <person name="Mondo S."/>
            <person name="Nolan M."/>
            <person name="Ohm R."/>
            <person name="Pangilinan J."/>
            <person name="Park H.-J."/>
            <person name="Ramirez L."/>
            <person name="Alfaro M."/>
            <person name="Sun H."/>
            <person name="Tritt A."/>
            <person name="Yoshinaga Y."/>
            <person name="Zwiers L.-H."/>
            <person name="Turgeon B."/>
            <person name="Goodwin S."/>
            <person name="Spatafora J."/>
            <person name="Crous P."/>
            <person name="Grigoriev I."/>
        </authorList>
    </citation>
    <scope>NUCLEOTIDE SEQUENCE [LARGE SCALE GENOMIC DNA]</scope>
    <source>
        <strain evidence="4">CBS 304.66</strain>
    </source>
</reference>
<accession>A0A9P4N1W0</accession>
<sequence>MPAFKDDQIIIIAPGSETTLAQLGLPESLTPARLRVRSRMFPAEKDGEWEPYKVRRRADALKKPAEPLNGAAAEGEDVKIVGEGDDEEIIYEEDRVTEEGAVWPIQQGRIVNWPCFFALITHVYNTLNPPFHTPILLVAQPTWTPREHEKLTQFFFEKFKTPAFGLMDAALATSWAYGVHTATVVDVGKDKVDITAISEFIPHITGRVTSLSGCGGEALTLGLLAKLKAKGFSRDMCEQLKKSPICEILPAGIPLPGSGEGADQDSISNPAAAASTGALGSGPAAASALGNAPRGPGTDTEVGDEGNGDENEGVLDVASIVTGGKMNEFLAKKEKEKQEKAAKKKGPAETQSAQNRPVRMPNSKREKATFLYEDHVLLDTLKNMNLGEKGMAEAQAVLDEGPQKKIQDDGDGEPKSALEANGNAEPGSTASRTGPIRREIEVGTERFLAASNGVLERIADAVHRTISSVDEVNKRSELWDSIVICGNGSKLRGFKDALLATLQSKYLISPSSATIFTSEIPSNISTPAGTGANTPQPQLGPHGGPSGVNPLLLAATTAQNPHLMPPGSSVPFPGMSSHSTHSSHGQTPTSIKLAKPAEYFPEWKEVGFDEAVFLGAQVAAKVLFVVDQGQSKGYMTRPDYNDQGPSGIHDYSL</sequence>
<keyword evidence="4" id="KW-1185">Reference proteome</keyword>
<feature type="region of interest" description="Disordered" evidence="2">
    <location>
        <begin position="334"/>
        <end position="363"/>
    </location>
</feature>
<proteinExistence type="inferred from homology"/>
<feature type="compositionally biased region" description="Basic and acidic residues" evidence="2">
    <location>
        <begin position="401"/>
        <end position="416"/>
    </location>
</feature>
<evidence type="ECO:0008006" key="5">
    <source>
        <dbReference type="Google" id="ProtNLM"/>
    </source>
</evidence>
<feature type="compositionally biased region" description="Acidic residues" evidence="2">
    <location>
        <begin position="301"/>
        <end position="313"/>
    </location>
</feature>
<name>A0A9P4N1W0_9PLEO</name>
<dbReference type="FunFam" id="3.30.420.40:FF:000236">
    <property type="entry name" value="Chromatin remodeling complex subunit (Arp9), putative"/>
    <property type="match status" value="1"/>
</dbReference>
<dbReference type="Gene3D" id="3.90.640.60">
    <property type="match status" value="1"/>
</dbReference>
<dbReference type="SUPFAM" id="SSF53067">
    <property type="entry name" value="Actin-like ATPase domain"/>
    <property type="match status" value="2"/>
</dbReference>
<protein>
    <recommendedName>
        <fullName evidence="5">Actin-like ATPase domain-containing protein</fullName>
    </recommendedName>
</protein>
<dbReference type="EMBL" id="ML986636">
    <property type="protein sequence ID" value="KAF2262797.1"/>
    <property type="molecule type" value="Genomic_DNA"/>
</dbReference>
<dbReference type="InterPro" id="IPR004000">
    <property type="entry name" value="Actin"/>
</dbReference>
<comment type="caution">
    <text evidence="3">The sequence shown here is derived from an EMBL/GenBank/DDBJ whole genome shotgun (WGS) entry which is preliminary data.</text>
</comment>
<dbReference type="Pfam" id="PF00022">
    <property type="entry name" value="Actin"/>
    <property type="match status" value="1"/>
</dbReference>
<feature type="region of interest" description="Disordered" evidence="2">
    <location>
        <begin position="526"/>
        <end position="549"/>
    </location>
</feature>
<feature type="region of interest" description="Disordered" evidence="2">
    <location>
        <begin position="633"/>
        <end position="653"/>
    </location>
</feature>
<evidence type="ECO:0000256" key="1">
    <source>
        <dbReference type="RuleBase" id="RU000487"/>
    </source>
</evidence>
<feature type="compositionally biased region" description="Polar residues" evidence="2">
    <location>
        <begin position="526"/>
        <end position="537"/>
    </location>
</feature>
<evidence type="ECO:0000256" key="2">
    <source>
        <dbReference type="SAM" id="MobiDB-lite"/>
    </source>
</evidence>
<evidence type="ECO:0000313" key="3">
    <source>
        <dbReference type="EMBL" id="KAF2262797.1"/>
    </source>
</evidence>
<dbReference type="AlphaFoldDB" id="A0A9P4N1W0"/>
<organism evidence="3 4">
    <name type="scientific">Lojkania enalia</name>
    <dbReference type="NCBI Taxonomy" id="147567"/>
    <lineage>
        <taxon>Eukaryota</taxon>
        <taxon>Fungi</taxon>
        <taxon>Dikarya</taxon>
        <taxon>Ascomycota</taxon>
        <taxon>Pezizomycotina</taxon>
        <taxon>Dothideomycetes</taxon>
        <taxon>Pleosporomycetidae</taxon>
        <taxon>Pleosporales</taxon>
        <taxon>Pleosporales incertae sedis</taxon>
        <taxon>Lojkania</taxon>
    </lineage>
</organism>
<comment type="similarity">
    <text evidence="1">Belongs to the actin family.</text>
</comment>
<feature type="compositionally biased region" description="Low complexity" evidence="2">
    <location>
        <begin position="268"/>
        <end position="300"/>
    </location>
</feature>
<gene>
    <name evidence="3" type="ORF">CC78DRAFT_519591</name>
</gene>
<feature type="compositionally biased region" description="Low complexity" evidence="2">
    <location>
        <begin position="576"/>
        <end position="589"/>
    </location>
</feature>
<dbReference type="PANTHER" id="PTHR11937">
    <property type="entry name" value="ACTIN"/>
    <property type="match status" value="1"/>
</dbReference>
<feature type="region of interest" description="Disordered" evidence="2">
    <location>
        <begin position="400"/>
        <end position="436"/>
    </location>
</feature>
<dbReference type="Proteomes" id="UP000800093">
    <property type="component" value="Unassembled WGS sequence"/>
</dbReference>
<dbReference type="SMART" id="SM00268">
    <property type="entry name" value="ACTIN"/>
    <property type="match status" value="1"/>
</dbReference>
<dbReference type="InterPro" id="IPR043129">
    <property type="entry name" value="ATPase_NBD"/>
</dbReference>
<evidence type="ECO:0000313" key="4">
    <source>
        <dbReference type="Proteomes" id="UP000800093"/>
    </source>
</evidence>
<feature type="region of interest" description="Disordered" evidence="2">
    <location>
        <begin position="565"/>
        <end position="589"/>
    </location>
</feature>
<dbReference type="Gene3D" id="3.30.420.40">
    <property type="match status" value="3"/>
</dbReference>
<feature type="region of interest" description="Disordered" evidence="2">
    <location>
        <begin position="257"/>
        <end position="313"/>
    </location>
</feature>
<dbReference type="OrthoDB" id="74201at2759"/>